<dbReference type="AlphaFoldDB" id="B0JXH6"/>
<dbReference type="KEGG" id="mar:MAE_19810"/>
<keyword evidence="2" id="KW-1185">Reference proteome</keyword>
<proteinExistence type="predicted"/>
<name>B0JXH6_MICAN</name>
<dbReference type="Proteomes" id="UP000001510">
    <property type="component" value="Chromosome"/>
</dbReference>
<protein>
    <submittedName>
        <fullName evidence="1">Uncharacterized protein</fullName>
    </submittedName>
</protein>
<organism evidence="1 2">
    <name type="scientific">Microcystis aeruginosa (strain NIES-843 / IAM M-2473)</name>
    <dbReference type="NCBI Taxonomy" id="449447"/>
    <lineage>
        <taxon>Bacteria</taxon>
        <taxon>Bacillati</taxon>
        <taxon>Cyanobacteriota</taxon>
        <taxon>Cyanophyceae</taxon>
        <taxon>Oscillatoriophycideae</taxon>
        <taxon>Chroococcales</taxon>
        <taxon>Microcystaceae</taxon>
        <taxon>Microcystis</taxon>
    </lineage>
</organism>
<sequence length="62" mass="7278">MSVKIKLIGGTLLVSQISSRWQKRQRLRTTVIITIVVGWVDPRKPNKKQWEEGNSERSFRQI</sequence>
<evidence type="ECO:0000313" key="2">
    <source>
        <dbReference type="Proteomes" id="UP000001510"/>
    </source>
</evidence>
<reference evidence="1 2" key="1">
    <citation type="journal article" date="2007" name="DNA Res.">
        <title>Complete genomic structure of the bloom-forming toxic cyanobacterium Microcystis aeruginosa NIES-843.</title>
        <authorList>
            <person name="Kaneko T."/>
            <person name="Nakajima N."/>
            <person name="Okamoto S."/>
            <person name="Suzuki I."/>
            <person name="Tanabe Y."/>
            <person name="Tamaoki M."/>
            <person name="Nakamura Y."/>
            <person name="Kasai F."/>
            <person name="Watanabe A."/>
            <person name="Kawashima K."/>
            <person name="Kishida Y."/>
            <person name="Ono A."/>
            <person name="Shimizu Y."/>
            <person name="Takahashi C."/>
            <person name="Minami C."/>
            <person name="Fujishiro T."/>
            <person name="Kohara M."/>
            <person name="Katoh M."/>
            <person name="Nakazaki N."/>
            <person name="Nakayama S."/>
            <person name="Yamada M."/>
            <person name="Tabata S."/>
            <person name="Watanabe M.M."/>
        </authorList>
    </citation>
    <scope>NUCLEOTIDE SEQUENCE [LARGE SCALE GENOMIC DNA]</scope>
    <source>
        <strain evidence="2">NIES-843 / IAM M-247</strain>
    </source>
</reference>
<gene>
    <name evidence="1" type="ordered locus">MAE_19810</name>
</gene>
<dbReference type="HOGENOM" id="CLU_2899172_0_0_3"/>
<dbReference type="PaxDb" id="449447-MAE_19810"/>
<accession>B0JXH6</accession>
<evidence type="ECO:0000313" key="1">
    <source>
        <dbReference type="EMBL" id="BAG01803.1"/>
    </source>
</evidence>
<dbReference type="STRING" id="449447.MAE_19810"/>
<dbReference type="EMBL" id="AP009552">
    <property type="protein sequence ID" value="BAG01803.1"/>
    <property type="molecule type" value="Genomic_DNA"/>
</dbReference>
<dbReference type="EnsemblBacteria" id="BAG01803">
    <property type="protein sequence ID" value="BAG01803"/>
    <property type="gene ID" value="MAE_19810"/>
</dbReference>